<feature type="transmembrane region" description="Helical" evidence="1">
    <location>
        <begin position="107"/>
        <end position="131"/>
    </location>
</feature>
<dbReference type="Pfam" id="PF04657">
    <property type="entry name" value="DMT_YdcZ"/>
    <property type="match status" value="1"/>
</dbReference>
<organism evidence="2 3">
    <name type="scientific">Martelella lutilitoris</name>
    <dbReference type="NCBI Taxonomy" id="2583532"/>
    <lineage>
        <taxon>Bacteria</taxon>
        <taxon>Pseudomonadati</taxon>
        <taxon>Pseudomonadota</taxon>
        <taxon>Alphaproteobacteria</taxon>
        <taxon>Hyphomicrobiales</taxon>
        <taxon>Aurantimonadaceae</taxon>
        <taxon>Martelella</taxon>
    </lineage>
</organism>
<dbReference type="KEGG" id="mlut:JET14_20545"/>
<dbReference type="EMBL" id="CP066786">
    <property type="protein sequence ID" value="QQM30601.1"/>
    <property type="molecule type" value="Genomic_DNA"/>
</dbReference>
<protein>
    <submittedName>
        <fullName evidence="2">DMT family transporter</fullName>
    </submittedName>
</protein>
<dbReference type="PANTHER" id="PTHR34821">
    <property type="entry name" value="INNER MEMBRANE PROTEIN YDCZ"/>
    <property type="match status" value="1"/>
</dbReference>
<dbReference type="PROSITE" id="PS51257">
    <property type="entry name" value="PROKAR_LIPOPROTEIN"/>
    <property type="match status" value="1"/>
</dbReference>
<dbReference type="GO" id="GO:0005886">
    <property type="term" value="C:plasma membrane"/>
    <property type="evidence" value="ECO:0007669"/>
    <property type="project" value="TreeGrafter"/>
</dbReference>
<feature type="transmembrane region" description="Helical" evidence="1">
    <location>
        <begin position="40"/>
        <end position="60"/>
    </location>
</feature>
<keyword evidence="1" id="KW-0812">Transmembrane</keyword>
<sequence>MSAPARPSLIYFLAAFAAGCIMAVMTHLNAVVALYGSPMYASWAGHGCGTLAAIAILVFLRFRKSGAVESGPKAEKIRVPWWGYLGGVSGAATVVAASLAVNSPLALSGAIALGLGGQVLFSLAADQWGLFGLPARRLDLRDLAAVVFILAGSVLVIMSGGAQA</sequence>
<reference evidence="2 3" key="1">
    <citation type="submission" date="2020-12" db="EMBL/GenBank/DDBJ databases">
        <authorList>
            <person name="Zheng R.K."/>
            <person name="Sun C.M."/>
        </authorList>
    </citation>
    <scope>NUCLEOTIDE SEQUENCE [LARGE SCALE GENOMIC DNA]</scope>
    <source>
        <strain evidence="2 3">ZRK001</strain>
    </source>
</reference>
<gene>
    <name evidence="2" type="ORF">JET14_20545</name>
</gene>
<evidence type="ECO:0000313" key="3">
    <source>
        <dbReference type="Proteomes" id="UP000596083"/>
    </source>
</evidence>
<evidence type="ECO:0000313" key="2">
    <source>
        <dbReference type="EMBL" id="QQM30601.1"/>
    </source>
</evidence>
<dbReference type="AlphaFoldDB" id="A0A7T7HK01"/>
<dbReference type="PANTHER" id="PTHR34821:SF2">
    <property type="entry name" value="INNER MEMBRANE PROTEIN YDCZ"/>
    <property type="match status" value="1"/>
</dbReference>
<dbReference type="Proteomes" id="UP000596083">
    <property type="component" value="Chromosome"/>
</dbReference>
<keyword evidence="1" id="KW-0472">Membrane</keyword>
<feature type="transmembrane region" description="Helical" evidence="1">
    <location>
        <begin position="9"/>
        <end position="28"/>
    </location>
</feature>
<name>A0A7T7HK01_9HYPH</name>
<proteinExistence type="predicted"/>
<feature type="transmembrane region" description="Helical" evidence="1">
    <location>
        <begin position="143"/>
        <end position="162"/>
    </location>
</feature>
<dbReference type="RefSeq" id="WP_200336121.1">
    <property type="nucleotide sequence ID" value="NZ_CP066786.1"/>
</dbReference>
<feature type="transmembrane region" description="Helical" evidence="1">
    <location>
        <begin position="81"/>
        <end position="101"/>
    </location>
</feature>
<accession>A0A7T7HK01</accession>
<keyword evidence="1" id="KW-1133">Transmembrane helix</keyword>
<dbReference type="InterPro" id="IPR006750">
    <property type="entry name" value="YdcZ"/>
</dbReference>
<evidence type="ECO:0000256" key="1">
    <source>
        <dbReference type="SAM" id="Phobius"/>
    </source>
</evidence>